<dbReference type="PRINTS" id="PR00412">
    <property type="entry name" value="EPOXHYDRLASE"/>
</dbReference>
<comment type="caution">
    <text evidence="5">The sequence shown here is derived from an EMBL/GenBank/DDBJ whole genome shotgun (WGS) entry which is preliminary data.</text>
</comment>
<feature type="domain" description="Epoxide hydrolase N-terminal" evidence="4">
    <location>
        <begin position="6"/>
        <end position="111"/>
    </location>
</feature>
<dbReference type="InterPro" id="IPR016292">
    <property type="entry name" value="Epoxide_hydrolase"/>
</dbReference>
<evidence type="ECO:0000256" key="3">
    <source>
        <dbReference type="ARBA" id="ARBA00022801"/>
    </source>
</evidence>
<dbReference type="InterPro" id="IPR029058">
    <property type="entry name" value="AB_hydrolase_fold"/>
</dbReference>
<dbReference type="SUPFAM" id="SSF53474">
    <property type="entry name" value="alpha/beta-Hydrolases"/>
    <property type="match status" value="1"/>
</dbReference>
<evidence type="ECO:0000256" key="2">
    <source>
        <dbReference type="ARBA" id="ARBA00022797"/>
    </source>
</evidence>
<sequence length="389" mass="43858">MAEEAVQPFRCDVPDEVIADLHDRLDRTRWPDQLPDADWDYGTELSFLRALCDHWRHDFDWRAAEARFNAFPQFMTEIDGEQVHFYHIRSPEPDAVPLIITHGYPGSVAEFLDILGPLTDPVAYGGNRRDAFHVVAPSIPGYGFSGPTRQRGFNIARAAKVNLRLMERLGYDRYIAQGGDWGSGISTAMAAMQPERLIALHLNFIVGFPADPANPLEGLTEKEKAAVAWKENYDLHEHGYRIIQSTKPQSLAYGLTDSPVGLAAWVVEKFKTWSDCGGNVETSFSKDQLLENIMLYWVTGTINSAMRLYYEGNGPGRAPSQLAKVNVPTGYAFFPAEIRPTPRAWANQIYTNIVRWTEMPKGGHFAAFEQPTAFVDELRAFVREFRSGR</sequence>
<evidence type="ECO:0000259" key="4">
    <source>
        <dbReference type="Pfam" id="PF06441"/>
    </source>
</evidence>
<dbReference type="PIRSF" id="PIRSF001112">
    <property type="entry name" value="Epoxide_hydrolase"/>
    <property type="match status" value="1"/>
</dbReference>
<proteinExistence type="inferred from homology"/>
<reference evidence="5 6" key="1">
    <citation type="submission" date="2024-03" db="EMBL/GenBank/DDBJ databases">
        <authorList>
            <person name="Jo J.-H."/>
        </authorList>
    </citation>
    <scope>NUCLEOTIDE SEQUENCE [LARGE SCALE GENOMIC DNA]</scope>
    <source>
        <strain evidence="5 6">PS1R-30</strain>
    </source>
</reference>
<comment type="similarity">
    <text evidence="1">Belongs to the peptidase S33 family.</text>
</comment>
<dbReference type="PANTHER" id="PTHR21661:SF35">
    <property type="entry name" value="EPOXIDE HYDROLASE"/>
    <property type="match status" value="1"/>
</dbReference>
<dbReference type="Gene3D" id="3.40.50.1820">
    <property type="entry name" value="alpha/beta hydrolase"/>
    <property type="match status" value="1"/>
</dbReference>
<evidence type="ECO:0000256" key="1">
    <source>
        <dbReference type="ARBA" id="ARBA00010088"/>
    </source>
</evidence>
<dbReference type="InterPro" id="IPR010497">
    <property type="entry name" value="Epoxide_hydro_N"/>
</dbReference>
<keyword evidence="3 5" id="KW-0378">Hydrolase</keyword>
<organism evidence="5 6">
    <name type="scientific">Novosphingobium anseongense</name>
    <dbReference type="NCBI Taxonomy" id="3133436"/>
    <lineage>
        <taxon>Bacteria</taxon>
        <taxon>Pseudomonadati</taxon>
        <taxon>Pseudomonadota</taxon>
        <taxon>Alphaproteobacteria</taxon>
        <taxon>Sphingomonadales</taxon>
        <taxon>Sphingomonadaceae</taxon>
        <taxon>Novosphingobium</taxon>
    </lineage>
</organism>
<evidence type="ECO:0000313" key="6">
    <source>
        <dbReference type="Proteomes" id="UP001361239"/>
    </source>
</evidence>
<dbReference type="InterPro" id="IPR000639">
    <property type="entry name" value="Epox_hydrolase-like"/>
</dbReference>
<dbReference type="GO" id="GO:0016787">
    <property type="term" value="F:hydrolase activity"/>
    <property type="evidence" value="ECO:0007669"/>
    <property type="project" value="UniProtKB-KW"/>
</dbReference>
<keyword evidence="2" id="KW-0058">Aromatic hydrocarbons catabolism</keyword>
<protein>
    <submittedName>
        <fullName evidence="5">Epoxide hydrolase family protein</fullName>
    </submittedName>
</protein>
<keyword evidence="6" id="KW-1185">Reference proteome</keyword>
<evidence type="ECO:0000313" key="5">
    <source>
        <dbReference type="EMBL" id="MEJ5975855.1"/>
    </source>
</evidence>
<accession>A0ABU8RS00</accession>
<dbReference type="RefSeq" id="WP_339585784.1">
    <property type="nucleotide sequence ID" value="NZ_JBBHJZ010000001.1"/>
</dbReference>
<gene>
    <name evidence="5" type="ORF">WG901_04365</name>
</gene>
<name>A0ABU8RS00_9SPHN</name>
<dbReference type="Pfam" id="PF06441">
    <property type="entry name" value="EHN"/>
    <property type="match status" value="1"/>
</dbReference>
<dbReference type="Proteomes" id="UP001361239">
    <property type="component" value="Unassembled WGS sequence"/>
</dbReference>
<dbReference type="PANTHER" id="PTHR21661">
    <property type="entry name" value="EPOXIDE HYDROLASE 1-RELATED"/>
    <property type="match status" value="1"/>
</dbReference>
<dbReference type="EMBL" id="JBBHJZ010000001">
    <property type="protein sequence ID" value="MEJ5975855.1"/>
    <property type="molecule type" value="Genomic_DNA"/>
</dbReference>